<evidence type="ECO:0008006" key="4">
    <source>
        <dbReference type="Google" id="ProtNLM"/>
    </source>
</evidence>
<evidence type="ECO:0000313" key="3">
    <source>
        <dbReference type="Proteomes" id="UP000002875"/>
    </source>
</evidence>
<evidence type="ECO:0000256" key="1">
    <source>
        <dbReference type="SAM" id="Phobius"/>
    </source>
</evidence>
<dbReference type="Proteomes" id="UP000002875">
    <property type="component" value="Chromosome"/>
</dbReference>
<sequence length="545" mass="62453">MNLIQQIQNLSIYDWLLGMSLVALLFIQYFKLIKEKGSKRYGVKVGLNIALWLIISLFIINPSYHKQSDTNKILVVSENIPLEIIQKTKDSLKIQEYFTQQKFNKRLLENDGFETQIGQIYFLGQDVRPEILSKLVNHTIHWLPFFKDNEIQEVQWRAIVNKGDIQEINGKIHSSENQKLTLKWGNQTIDSVNLKKGFNYFSLRTPVFSIGRNTFDLVLNEEKIQEIKFFSQKNQPIKVLMILSNPDFEGKILADWLGKNGNQVKIISNVAKNTQSTISINQSESDFVADIIITDPNNAENTTVKKAFNEGKSILFINIEQADLAAKSINQTFGTNWALKRISTQENIPILTDLTAKPFAFQSTDFQKLNAEFPIAIQKRNGRIGLSLLNETFPLILSGDSLTYMKIWQGTIHYLLPPKSTTILLDGPIFSNSKLEMNFNNDQKSSSVIIEEDTIQKQKSPINSTSNKVYYSFKNKNWQKFQDSLEVFVEDNHSELTKANAIKPYLNTSNSSINTEQKLSVGVPEWIWFILILSILTALWIEPKI</sequence>
<dbReference type="EMBL" id="CP002961">
    <property type="protein sequence ID" value="AFK04935.1"/>
    <property type="molecule type" value="Genomic_DNA"/>
</dbReference>
<feature type="transmembrane region" description="Helical" evidence="1">
    <location>
        <begin position="45"/>
        <end position="64"/>
    </location>
</feature>
<name>A0ABM5N693_EMTOG</name>
<reference evidence="2 3" key="1">
    <citation type="submission" date="2011-07" db="EMBL/GenBank/DDBJ databases">
        <title>The complete genome of chromosome of Emticicia oligotrophica DSM 17448.</title>
        <authorList>
            <consortium name="US DOE Joint Genome Institute (JGI-PGF)"/>
            <person name="Lucas S."/>
            <person name="Han J."/>
            <person name="Lapidus A."/>
            <person name="Bruce D."/>
            <person name="Goodwin L."/>
            <person name="Pitluck S."/>
            <person name="Peters L."/>
            <person name="Kyrpides N."/>
            <person name="Mavromatis K."/>
            <person name="Ivanova N."/>
            <person name="Ovchinnikova G."/>
            <person name="Teshima H."/>
            <person name="Detter J.C."/>
            <person name="Tapia R."/>
            <person name="Han C."/>
            <person name="Land M."/>
            <person name="Hauser L."/>
            <person name="Markowitz V."/>
            <person name="Cheng J.-F."/>
            <person name="Hugenholtz P."/>
            <person name="Woyke T."/>
            <person name="Wu D."/>
            <person name="Tindall B."/>
            <person name="Pomrenke H."/>
            <person name="Brambilla E."/>
            <person name="Klenk H.-P."/>
            <person name="Eisen J.A."/>
        </authorList>
    </citation>
    <scope>NUCLEOTIDE SEQUENCE [LARGE SCALE GENOMIC DNA]</scope>
    <source>
        <strain evidence="2 3">DSM 17448</strain>
    </source>
</reference>
<keyword evidence="1" id="KW-0812">Transmembrane</keyword>
<gene>
    <name evidence="2" type="ordered locus">Emtol_3809</name>
</gene>
<keyword evidence="3" id="KW-1185">Reference proteome</keyword>
<feature type="transmembrane region" description="Helical" evidence="1">
    <location>
        <begin position="12"/>
        <end position="33"/>
    </location>
</feature>
<keyword evidence="1" id="KW-1133">Transmembrane helix</keyword>
<organism evidence="2 3">
    <name type="scientific">Emticicia oligotrophica (strain DSM 17448 / CIP 109782 / MTCC 6937 / GPTSA100-15)</name>
    <dbReference type="NCBI Taxonomy" id="929562"/>
    <lineage>
        <taxon>Bacteria</taxon>
        <taxon>Pseudomonadati</taxon>
        <taxon>Bacteroidota</taxon>
        <taxon>Cytophagia</taxon>
        <taxon>Cytophagales</taxon>
        <taxon>Leadbetterellaceae</taxon>
        <taxon>Emticicia</taxon>
    </lineage>
</organism>
<proteinExistence type="predicted"/>
<protein>
    <recommendedName>
        <fullName evidence="4">Aerotolerance regulator N-terminal domain-containing protein</fullName>
    </recommendedName>
</protein>
<evidence type="ECO:0000313" key="2">
    <source>
        <dbReference type="EMBL" id="AFK04935.1"/>
    </source>
</evidence>
<accession>A0ABM5N693</accession>
<dbReference type="RefSeq" id="WP_015030623.1">
    <property type="nucleotide sequence ID" value="NC_018748.1"/>
</dbReference>
<keyword evidence="1" id="KW-0472">Membrane</keyword>